<dbReference type="EMBL" id="CACRST010000028">
    <property type="protein sequence ID" value="VYT32309.1"/>
    <property type="molecule type" value="Genomic_DNA"/>
</dbReference>
<protein>
    <submittedName>
        <fullName evidence="2">tRNA1(Val) (Adenine(37)-N6)-methyltransferase</fullName>
        <ecNumber evidence="2">2.1.1.223</ecNumber>
    </submittedName>
</protein>
<name>A0A6N2VPC1_9FIRM</name>
<dbReference type="SUPFAM" id="SSF53335">
    <property type="entry name" value="S-adenosyl-L-methionine-dependent methyltransferases"/>
    <property type="match status" value="1"/>
</dbReference>
<dbReference type="InterPro" id="IPR007848">
    <property type="entry name" value="Small_mtfrase_dom"/>
</dbReference>
<dbReference type="RefSeq" id="WP_156355434.1">
    <property type="nucleotide sequence ID" value="NZ_CACRST010000028.1"/>
</dbReference>
<dbReference type="AlphaFoldDB" id="A0A6N2VPC1"/>
<sequence>MKNNLQNSLVKQGERVDDLQNGFFVIQDPEKFCFGMDAVLLSGFAKIKKGEQVLDMGTGTGIIPILLKAKTPGQHFTGLEIQEECAQMASRSVRYNGLDSDIDIVCGDIKEAAEIFGAASFHAVTCNPPYMIGQHGLQNPYMAKAIARHEILCTLEDVVSQAARVLKDRGRFYMVHRPFRLAEIFQALTKYKLEPKRMQLVYPFVDREPNMVLIEALKGGNSRITVEKPLIVYEKPGVYTDEILKIYGPAGI</sequence>
<dbReference type="InterPro" id="IPR029063">
    <property type="entry name" value="SAM-dependent_MTases_sf"/>
</dbReference>
<reference evidence="2" key="1">
    <citation type="submission" date="2019-11" db="EMBL/GenBank/DDBJ databases">
        <authorList>
            <person name="Feng L."/>
        </authorList>
    </citation>
    <scope>NUCLEOTIDE SEQUENCE</scope>
    <source>
        <strain evidence="2">BgluceraseaLFYP119</strain>
    </source>
</reference>
<accession>A0A6N2VPC1</accession>
<organism evidence="2">
    <name type="scientific">Blautia glucerasea</name>
    <dbReference type="NCBI Taxonomy" id="536633"/>
    <lineage>
        <taxon>Bacteria</taxon>
        <taxon>Bacillati</taxon>
        <taxon>Bacillota</taxon>
        <taxon>Clostridia</taxon>
        <taxon>Lachnospirales</taxon>
        <taxon>Lachnospiraceae</taxon>
        <taxon>Blautia</taxon>
    </lineage>
</organism>
<feature type="domain" description="Methyltransferase small" evidence="1">
    <location>
        <begin position="39"/>
        <end position="179"/>
    </location>
</feature>
<dbReference type="EC" id="2.1.1.223" evidence="2"/>
<dbReference type="PANTHER" id="PTHR47739:SF1">
    <property type="entry name" value="TRNA1(VAL) (ADENINE(37)-N6)-METHYLTRANSFERASE"/>
    <property type="match status" value="1"/>
</dbReference>
<dbReference type="PANTHER" id="PTHR47739">
    <property type="entry name" value="TRNA1(VAL) (ADENINE(37)-N6)-METHYLTRANSFERASE"/>
    <property type="match status" value="1"/>
</dbReference>
<dbReference type="Gene3D" id="3.40.50.150">
    <property type="entry name" value="Vaccinia Virus protein VP39"/>
    <property type="match status" value="1"/>
</dbReference>
<gene>
    <name evidence="2" type="primary">yfiC</name>
    <name evidence="2" type="ORF">BGLFYP119_00197</name>
</gene>
<dbReference type="Pfam" id="PF05175">
    <property type="entry name" value="MTS"/>
    <property type="match status" value="1"/>
</dbReference>
<evidence type="ECO:0000259" key="1">
    <source>
        <dbReference type="Pfam" id="PF05175"/>
    </source>
</evidence>
<dbReference type="InterPro" id="IPR050210">
    <property type="entry name" value="tRNA_Adenine-N(6)_MTase"/>
</dbReference>
<dbReference type="GO" id="GO:0008168">
    <property type="term" value="F:methyltransferase activity"/>
    <property type="evidence" value="ECO:0007669"/>
    <property type="project" value="UniProtKB-KW"/>
</dbReference>
<keyword evidence="2" id="KW-0489">Methyltransferase</keyword>
<dbReference type="GO" id="GO:0032259">
    <property type="term" value="P:methylation"/>
    <property type="evidence" value="ECO:0007669"/>
    <property type="project" value="UniProtKB-KW"/>
</dbReference>
<keyword evidence="2" id="KW-0808">Transferase</keyword>
<proteinExistence type="predicted"/>
<dbReference type="CDD" id="cd02440">
    <property type="entry name" value="AdoMet_MTases"/>
    <property type="match status" value="1"/>
</dbReference>
<evidence type="ECO:0000313" key="2">
    <source>
        <dbReference type="EMBL" id="VYT32309.1"/>
    </source>
</evidence>